<dbReference type="PANTHER" id="PTHR30204">
    <property type="entry name" value="REDOX-CYCLING DRUG-SENSING TRANSCRIPTIONAL ACTIVATOR SOXR"/>
    <property type="match status" value="1"/>
</dbReference>
<name>A0ABP8EYK4_9MICO</name>
<sequence length="135" mass="15293">MVDREREPMMQIGKFAQRTGLSIHTIRHYDDVALLRPSGRSEGGFRLYTEADLERVNVIRRIKPLGFSLEQMREVLDVLDTLPAAGPAELVELGKRLEAIKETACERRATLLEQVALADNFIGLLEHLRPSPQET</sequence>
<dbReference type="SMART" id="SM00422">
    <property type="entry name" value="HTH_MERR"/>
    <property type="match status" value="1"/>
</dbReference>
<dbReference type="RefSeq" id="WP_345043858.1">
    <property type="nucleotide sequence ID" value="NZ_BAABBA010000021.1"/>
</dbReference>
<feature type="domain" description="HTH merR-type" evidence="2">
    <location>
        <begin position="9"/>
        <end position="78"/>
    </location>
</feature>
<dbReference type="PANTHER" id="PTHR30204:SF93">
    <property type="entry name" value="HTH MERR-TYPE DOMAIN-CONTAINING PROTEIN"/>
    <property type="match status" value="1"/>
</dbReference>
<reference evidence="4" key="1">
    <citation type="journal article" date="2019" name="Int. J. Syst. Evol. Microbiol.">
        <title>The Global Catalogue of Microorganisms (GCM) 10K type strain sequencing project: providing services to taxonomists for standard genome sequencing and annotation.</title>
        <authorList>
            <consortium name="The Broad Institute Genomics Platform"/>
            <consortium name="The Broad Institute Genome Sequencing Center for Infectious Disease"/>
            <person name="Wu L."/>
            <person name="Ma J."/>
        </authorList>
    </citation>
    <scope>NUCLEOTIDE SEQUENCE [LARGE SCALE GENOMIC DNA]</scope>
    <source>
        <strain evidence="4">JCM 17459</strain>
    </source>
</reference>
<dbReference type="SUPFAM" id="SSF46955">
    <property type="entry name" value="Putative DNA-binding domain"/>
    <property type="match status" value="1"/>
</dbReference>
<dbReference type="Pfam" id="PF13411">
    <property type="entry name" value="MerR_1"/>
    <property type="match status" value="1"/>
</dbReference>
<keyword evidence="4" id="KW-1185">Reference proteome</keyword>
<proteinExistence type="predicted"/>
<dbReference type="InterPro" id="IPR047057">
    <property type="entry name" value="MerR_fam"/>
</dbReference>
<comment type="caution">
    <text evidence="3">The sequence shown here is derived from an EMBL/GenBank/DDBJ whole genome shotgun (WGS) entry which is preliminary data.</text>
</comment>
<organism evidence="3 4">
    <name type="scientific">Georgenia daeguensis</name>
    <dbReference type="NCBI Taxonomy" id="908355"/>
    <lineage>
        <taxon>Bacteria</taxon>
        <taxon>Bacillati</taxon>
        <taxon>Actinomycetota</taxon>
        <taxon>Actinomycetes</taxon>
        <taxon>Micrococcales</taxon>
        <taxon>Bogoriellaceae</taxon>
        <taxon>Georgenia</taxon>
    </lineage>
</organism>
<dbReference type="EMBL" id="BAABBA010000021">
    <property type="protein sequence ID" value="GAA4289055.1"/>
    <property type="molecule type" value="Genomic_DNA"/>
</dbReference>
<dbReference type="InterPro" id="IPR000551">
    <property type="entry name" value="MerR-type_HTH_dom"/>
</dbReference>
<evidence type="ECO:0000256" key="1">
    <source>
        <dbReference type="ARBA" id="ARBA00023125"/>
    </source>
</evidence>
<dbReference type="PROSITE" id="PS50937">
    <property type="entry name" value="HTH_MERR_2"/>
    <property type="match status" value="1"/>
</dbReference>
<keyword evidence="1" id="KW-0238">DNA-binding</keyword>
<evidence type="ECO:0000313" key="4">
    <source>
        <dbReference type="Proteomes" id="UP001499841"/>
    </source>
</evidence>
<dbReference type="InterPro" id="IPR009061">
    <property type="entry name" value="DNA-bd_dom_put_sf"/>
</dbReference>
<protein>
    <submittedName>
        <fullName evidence="3">MerR family transcriptional regulator</fullName>
    </submittedName>
</protein>
<evidence type="ECO:0000259" key="2">
    <source>
        <dbReference type="PROSITE" id="PS50937"/>
    </source>
</evidence>
<dbReference type="Gene3D" id="1.10.1660.10">
    <property type="match status" value="1"/>
</dbReference>
<accession>A0ABP8EYK4</accession>
<gene>
    <name evidence="3" type="ORF">GCM10022262_34160</name>
</gene>
<dbReference type="Proteomes" id="UP001499841">
    <property type="component" value="Unassembled WGS sequence"/>
</dbReference>
<dbReference type="PRINTS" id="PR00040">
    <property type="entry name" value="HTHMERR"/>
</dbReference>
<evidence type="ECO:0000313" key="3">
    <source>
        <dbReference type="EMBL" id="GAA4289055.1"/>
    </source>
</evidence>